<gene>
    <name evidence="1" type="ORF">CCAP1982_LOCUS23274</name>
</gene>
<organism evidence="1 2">
    <name type="scientific">Ceratitis capitata</name>
    <name type="common">Mediterranean fruit fly</name>
    <name type="synonym">Tephritis capitata</name>
    <dbReference type="NCBI Taxonomy" id="7213"/>
    <lineage>
        <taxon>Eukaryota</taxon>
        <taxon>Metazoa</taxon>
        <taxon>Ecdysozoa</taxon>
        <taxon>Arthropoda</taxon>
        <taxon>Hexapoda</taxon>
        <taxon>Insecta</taxon>
        <taxon>Pterygota</taxon>
        <taxon>Neoptera</taxon>
        <taxon>Endopterygota</taxon>
        <taxon>Diptera</taxon>
        <taxon>Brachycera</taxon>
        <taxon>Muscomorpha</taxon>
        <taxon>Tephritoidea</taxon>
        <taxon>Tephritidae</taxon>
        <taxon>Ceratitis</taxon>
        <taxon>Ceratitis</taxon>
    </lineage>
</organism>
<evidence type="ECO:0000313" key="2">
    <source>
        <dbReference type="Proteomes" id="UP000606786"/>
    </source>
</evidence>
<sequence>MATVSQLHSLSPCSIGLQTFVTALACAALVETLQTRPLKPSWNRRPANQHHYLENATTALKRHREERHQAGEYWQYWSSKFPPPRKLCSPGCKRHCPSAKSPNLTTDWNSGVNLAACWTIQSVQNCTNAMNLAQSELVWRVCWNRRIWPHHGWDELSGMTYLSYFMKPGGPGYNATMRWTDWNDGRVMCEIIKGLGGPAPCTEKLSTDPFHYEKYT</sequence>
<protein>
    <submittedName>
        <fullName evidence="1">(Mediterranean fruit fly) hypothetical protein</fullName>
    </submittedName>
</protein>
<dbReference type="AlphaFoldDB" id="A0A811VM88"/>
<dbReference type="EMBL" id="CAJHJT010000056">
    <property type="protein sequence ID" value="CAD7015329.1"/>
    <property type="molecule type" value="Genomic_DNA"/>
</dbReference>
<dbReference type="Proteomes" id="UP000606786">
    <property type="component" value="Unassembled WGS sequence"/>
</dbReference>
<proteinExistence type="predicted"/>
<keyword evidence="2" id="KW-1185">Reference proteome</keyword>
<reference evidence="1" key="1">
    <citation type="submission" date="2020-11" db="EMBL/GenBank/DDBJ databases">
        <authorList>
            <person name="Whitehead M."/>
        </authorList>
    </citation>
    <scope>NUCLEOTIDE SEQUENCE</scope>
    <source>
        <strain evidence="1">EGII</strain>
    </source>
</reference>
<comment type="caution">
    <text evidence="1">The sequence shown here is derived from an EMBL/GenBank/DDBJ whole genome shotgun (WGS) entry which is preliminary data.</text>
</comment>
<dbReference type="SUPFAM" id="SSF47576">
    <property type="entry name" value="Calponin-homology domain, CH-domain"/>
    <property type="match status" value="1"/>
</dbReference>
<dbReference type="InterPro" id="IPR036872">
    <property type="entry name" value="CH_dom_sf"/>
</dbReference>
<dbReference type="OrthoDB" id="18740at2759"/>
<accession>A0A811VM88</accession>
<evidence type="ECO:0000313" key="1">
    <source>
        <dbReference type="EMBL" id="CAD7015329.1"/>
    </source>
</evidence>
<name>A0A811VM88_CERCA</name>